<proteinExistence type="predicted"/>
<keyword evidence="2" id="KW-1003">Cell membrane</keyword>
<feature type="transmembrane region" description="Helical" evidence="6">
    <location>
        <begin position="519"/>
        <end position="540"/>
    </location>
</feature>
<feature type="transmembrane region" description="Helical" evidence="6">
    <location>
        <begin position="552"/>
        <end position="571"/>
    </location>
</feature>
<feature type="transmembrane region" description="Helical" evidence="6">
    <location>
        <begin position="12"/>
        <end position="33"/>
    </location>
</feature>
<feature type="transmembrane region" description="Helical" evidence="6">
    <location>
        <begin position="150"/>
        <end position="171"/>
    </location>
</feature>
<evidence type="ECO:0000256" key="6">
    <source>
        <dbReference type="SAM" id="Phobius"/>
    </source>
</evidence>
<organism evidence="7 8">
    <name type="scientific">Paenimyroides tangerinum</name>
    <dbReference type="NCBI Taxonomy" id="2488728"/>
    <lineage>
        <taxon>Bacteria</taxon>
        <taxon>Pseudomonadati</taxon>
        <taxon>Bacteroidota</taxon>
        <taxon>Flavobacteriia</taxon>
        <taxon>Flavobacteriales</taxon>
        <taxon>Flavobacteriaceae</taxon>
        <taxon>Paenimyroides</taxon>
    </lineage>
</organism>
<dbReference type="GO" id="GO:0005886">
    <property type="term" value="C:plasma membrane"/>
    <property type="evidence" value="ECO:0007669"/>
    <property type="project" value="UniProtKB-SubCell"/>
</dbReference>
<keyword evidence="8" id="KW-1185">Reference proteome</keyword>
<dbReference type="Proteomes" id="UP000275719">
    <property type="component" value="Unassembled WGS sequence"/>
</dbReference>
<dbReference type="SUPFAM" id="SSF103473">
    <property type="entry name" value="MFS general substrate transporter"/>
    <property type="match status" value="2"/>
</dbReference>
<reference evidence="7 8" key="1">
    <citation type="submission" date="2018-11" db="EMBL/GenBank/DDBJ databases">
        <title>Flavobacterium sp. nov., YIM 102701-2 draft genome.</title>
        <authorList>
            <person name="Li G."/>
            <person name="Jiang Y."/>
        </authorList>
    </citation>
    <scope>NUCLEOTIDE SEQUENCE [LARGE SCALE GENOMIC DNA]</scope>
    <source>
        <strain evidence="7 8">YIM 102701-2</strain>
    </source>
</reference>
<dbReference type="InterPro" id="IPR011701">
    <property type="entry name" value="MFS"/>
</dbReference>
<feature type="transmembrane region" description="Helical" evidence="6">
    <location>
        <begin position="384"/>
        <end position="404"/>
    </location>
</feature>
<keyword evidence="5 6" id="KW-0472">Membrane</keyword>
<evidence type="ECO:0000256" key="2">
    <source>
        <dbReference type="ARBA" id="ARBA00022475"/>
    </source>
</evidence>
<dbReference type="PANTHER" id="PTHR43702">
    <property type="entry name" value="L-FUCOSE-PROTON SYMPORTER"/>
    <property type="match status" value="1"/>
</dbReference>
<evidence type="ECO:0000313" key="7">
    <source>
        <dbReference type="EMBL" id="RRJ92636.1"/>
    </source>
</evidence>
<dbReference type="OrthoDB" id="9795150at2"/>
<accession>A0A3P3WF20</accession>
<dbReference type="AlphaFoldDB" id="A0A3P3WF20"/>
<evidence type="ECO:0000256" key="5">
    <source>
        <dbReference type="ARBA" id="ARBA00023136"/>
    </source>
</evidence>
<feature type="transmembrane region" description="Helical" evidence="6">
    <location>
        <begin position="191"/>
        <end position="210"/>
    </location>
</feature>
<feature type="transmembrane region" description="Helical" evidence="6">
    <location>
        <begin position="467"/>
        <end position="483"/>
    </location>
</feature>
<dbReference type="GO" id="GO:0022857">
    <property type="term" value="F:transmembrane transporter activity"/>
    <property type="evidence" value="ECO:0007669"/>
    <property type="project" value="InterPro"/>
</dbReference>
<dbReference type="RefSeq" id="WP_125016997.1">
    <property type="nucleotide sequence ID" value="NZ_RQVQ01000004.1"/>
</dbReference>
<gene>
    <name evidence="7" type="ORF">EG240_02280</name>
</gene>
<keyword evidence="3 6" id="KW-0812">Transmembrane</keyword>
<comment type="subcellular location">
    <subcellularLocation>
        <location evidence="1">Cell inner membrane</location>
        <topology evidence="1">Multi-pass membrane protein</topology>
    </subcellularLocation>
</comment>
<evidence type="ECO:0000256" key="4">
    <source>
        <dbReference type="ARBA" id="ARBA00022989"/>
    </source>
</evidence>
<feature type="transmembrane region" description="Helical" evidence="6">
    <location>
        <begin position="53"/>
        <end position="74"/>
    </location>
</feature>
<feature type="transmembrane region" description="Helical" evidence="6">
    <location>
        <begin position="343"/>
        <end position="364"/>
    </location>
</feature>
<feature type="transmembrane region" description="Helical" evidence="6">
    <location>
        <begin position="489"/>
        <end position="512"/>
    </location>
</feature>
<feature type="transmembrane region" description="Helical" evidence="6">
    <location>
        <begin position="416"/>
        <end position="436"/>
    </location>
</feature>
<protein>
    <submittedName>
        <fullName evidence="7">MFS transporter</fullName>
    </submittedName>
</protein>
<dbReference type="Pfam" id="PF07690">
    <property type="entry name" value="MFS_1"/>
    <property type="match status" value="1"/>
</dbReference>
<keyword evidence="4 6" id="KW-1133">Transmembrane helix</keyword>
<feature type="transmembrane region" description="Helical" evidence="6">
    <location>
        <begin position="442"/>
        <end position="460"/>
    </location>
</feature>
<feature type="transmembrane region" description="Helical" evidence="6">
    <location>
        <begin position="111"/>
        <end position="138"/>
    </location>
</feature>
<feature type="transmembrane region" description="Helical" evidence="6">
    <location>
        <begin position="230"/>
        <end position="248"/>
    </location>
</feature>
<evidence type="ECO:0000256" key="1">
    <source>
        <dbReference type="ARBA" id="ARBA00004429"/>
    </source>
</evidence>
<comment type="caution">
    <text evidence="7">The sequence shown here is derived from an EMBL/GenBank/DDBJ whole genome shotgun (WGS) entry which is preliminary data.</text>
</comment>
<dbReference type="PANTHER" id="PTHR43702:SF3">
    <property type="entry name" value="PROTEIN TSGA"/>
    <property type="match status" value="1"/>
</dbReference>
<dbReference type="Gene3D" id="1.20.1250.20">
    <property type="entry name" value="MFS general substrate transporter like domains"/>
    <property type="match status" value="2"/>
</dbReference>
<feature type="transmembrane region" description="Helical" evidence="6">
    <location>
        <begin position="86"/>
        <end position="105"/>
    </location>
</feature>
<dbReference type="InterPro" id="IPR050375">
    <property type="entry name" value="MFS_TsgA-like"/>
</dbReference>
<name>A0A3P3WF20_9FLAO</name>
<evidence type="ECO:0000313" key="8">
    <source>
        <dbReference type="Proteomes" id="UP000275719"/>
    </source>
</evidence>
<sequence length="587" mass="64551">MTNNVQKTNYPALYTLIVVFFFWGFIAAGNNIFIPFCKEYFHLDQFQSQLIDFSFYTAYYLGGLLLFTFGMLRGKDLVTFWGYRKSIIFGLLFSALGAGAMILAVEANVYIGMLCGLFIMALGFSLQQTAANPFAILLGDPKTGASRVNLGGGINSLGTTIGPLIVAFALFGTTAAVNDEQIKTLSLDKVVLLYSCVGFLFIAAACLFYFSKKLPDGKSTEPIEKSTKALTTLIIMTVLLFLSLVPVFQTYKSVENDKVIQIEKQINSKNEEVKSLSYVDSIKLENLQSEIATLKTDLQTIKVPLENKRMMWLAIALFVVLGSLASAYFRSRNKTEGWGAMQYPQLLLGMIALFMYVGVEVAIGSNLGELLKTPDFGSLQASEITPYVSMYWGSMMIGRWAGAISAFQFSANKKRLLTILMPFIAFSVIIAANTLANYDMSQLYFYVICVVIQIVAFFVSKDKPVRTLVVFSAFGILALLVGLNTTGTVAIYAFLSGGLACSIMWPSIFNLALMGLGKYTAQGSAFLVMMILGGGIIPPIQGKLADMIGIHWSYLISLVCFIYILFYAIIVKKVLQKQGISVEESNN</sequence>
<dbReference type="EMBL" id="RQVQ01000004">
    <property type="protein sequence ID" value="RRJ92636.1"/>
    <property type="molecule type" value="Genomic_DNA"/>
</dbReference>
<dbReference type="InterPro" id="IPR036259">
    <property type="entry name" value="MFS_trans_sf"/>
</dbReference>
<evidence type="ECO:0000256" key="3">
    <source>
        <dbReference type="ARBA" id="ARBA00022692"/>
    </source>
</evidence>
<feature type="transmembrane region" description="Helical" evidence="6">
    <location>
        <begin position="310"/>
        <end position="331"/>
    </location>
</feature>